<dbReference type="GO" id="GO:0005524">
    <property type="term" value="F:ATP binding"/>
    <property type="evidence" value="ECO:0007669"/>
    <property type="project" value="UniProtKB-KW"/>
</dbReference>
<dbReference type="STRING" id="1618572.UT17_C0004G0164"/>
<dbReference type="GO" id="GO:0006529">
    <property type="term" value="P:asparagine biosynthetic process"/>
    <property type="evidence" value="ECO:0007669"/>
    <property type="project" value="UniProtKB-KW"/>
</dbReference>
<feature type="site" description="Important for beta-aspartyl-AMP intermediate formation" evidence="10">
    <location>
        <position position="358"/>
    </location>
</feature>
<keyword evidence="4 9" id="KW-0547">Nucleotide-binding</keyword>
<dbReference type="NCBIfam" id="TIGR01536">
    <property type="entry name" value="asn_synth_AEB"/>
    <property type="match status" value="1"/>
</dbReference>
<sequence>MCGIVGYVGDVDRNKLEKMLQATHHRGPDDSGIFIKGNIGLGNSRLAIIDVSPKGHQPMFDNEKSICIVYNGEIYNFMEVRNQLGKEYKFKSNSDTEVIIYAYKKWGINCLKRLNGMFAFVIYDIKNNLLFGARDRRGEKPLKYFFDGKTFVFASEIKGILSVLKDKPKMDIEAIGDYLTLQYIPAPKTGFQNIYKLPSASYFVFKERKLKINKYWSLDFSKKLNLNENEWVEILEEKVNKSVKDRMISDVPVGAFLSGGVDSSATTAFMAMNSTKRIKTFSVGFTDPKFDETKYSKQIAELYCTDHSFIKIDAKTFKEELPKISDYYDEPFADNSLIPTLFLSRFVRKDVTVALSGDGGDENFAGYDRYSVVAFGEYFRLLPRKLRNYLVKPVISSLFNLSPNLLTSRLKTFSDTFEEPFYKRYMNYKSFFNNDDKDFILSNSGKDTFLIDKEQFDNKLTDIDNALKADINSYLPEDLLYKMDIASMSASLEVRAPLLDYQLMELTAKIPSYLKIRNFNKKYIFKRMLLEKNILPENIVNRPKMGFNAPIGDWLQTDLKEYTLSQLNSKKFRQSGIFDDSKLDSYINEYYSSDLGYHNNIFALLTLSNWINKFF</sequence>
<keyword evidence="6 8" id="KW-0315">Glutamine amidotransferase</keyword>
<evidence type="ECO:0000256" key="5">
    <source>
        <dbReference type="ARBA" id="ARBA00022840"/>
    </source>
</evidence>
<dbReference type="EMBL" id="LBVU01000004">
    <property type="protein sequence ID" value="KKQ91816.1"/>
    <property type="molecule type" value="Genomic_DNA"/>
</dbReference>
<dbReference type="InterPro" id="IPR014729">
    <property type="entry name" value="Rossmann-like_a/b/a_fold"/>
</dbReference>
<feature type="binding site" evidence="9">
    <location>
        <position position="283"/>
    </location>
    <ligand>
        <name>ATP</name>
        <dbReference type="ChEBI" id="CHEBI:30616"/>
    </ligand>
</feature>
<evidence type="ECO:0000259" key="11">
    <source>
        <dbReference type="PROSITE" id="PS51278"/>
    </source>
</evidence>
<evidence type="ECO:0000256" key="10">
    <source>
        <dbReference type="PIRSR" id="PIRSR001589-3"/>
    </source>
</evidence>
<evidence type="ECO:0000256" key="7">
    <source>
        <dbReference type="ARBA" id="ARBA00048741"/>
    </source>
</evidence>
<evidence type="ECO:0000256" key="1">
    <source>
        <dbReference type="ARBA" id="ARBA00005187"/>
    </source>
</evidence>
<feature type="binding site" evidence="9">
    <location>
        <begin position="356"/>
        <end position="357"/>
    </location>
    <ligand>
        <name>ATP</name>
        <dbReference type="ChEBI" id="CHEBI:30616"/>
    </ligand>
</feature>
<organism evidence="12 13">
    <name type="scientific">Candidatus Woesebacteria bacterium GW2011_GWB1_39_10</name>
    <dbReference type="NCBI Taxonomy" id="1618572"/>
    <lineage>
        <taxon>Bacteria</taxon>
        <taxon>Candidatus Woeseibacteriota</taxon>
    </lineage>
</organism>
<feature type="binding site" evidence="9">
    <location>
        <position position="95"/>
    </location>
    <ligand>
        <name>L-glutamine</name>
        <dbReference type="ChEBI" id="CHEBI:58359"/>
    </ligand>
</feature>
<dbReference type="InterPro" id="IPR006426">
    <property type="entry name" value="Asn_synth_AEB"/>
</dbReference>
<gene>
    <name evidence="12" type="ORF">UT17_C0004G0164</name>
</gene>
<comment type="caution">
    <text evidence="12">The sequence shown here is derived from an EMBL/GenBank/DDBJ whole genome shotgun (WGS) entry which is preliminary data.</text>
</comment>
<comment type="catalytic activity">
    <reaction evidence="7">
        <text>L-aspartate + L-glutamine + ATP + H2O = L-asparagine + L-glutamate + AMP + diphosphate + H(+)</text>
        <dbReference type="Rhea" id="RHEA:12228"/>
        <dbReference type="ChEBI" id="CHEBI:15377"/>
        <dbReference type="ChEBI" id="CHEBI:15378"/>
        <dbReference type="ChEBI" id="CHEBI:29985"/>
        <dbReference type="ChEBI" id="CHEBI:29991"/>
        <dbReference type="ChEBI" id="CHEBI:30616"/>
        <dbReference type="ChEBI" id="CHEBI:33019"/>
        <dbReference type="ChEBI" id="CHEBI:58048"/>
        <dbReference type="ChEBI" id="CHEBI:58359"/>
        <dbReference type="ChEBI" id="CHEBI:456215"/>
        <dbReference type="EC" id="6.3.5.4"/>
    </reaction>
</comment>
<dbReference type="InterPro" id="IPR029055">
    <property type="entry name" value="Ntn_hydrolases_N"/>
</dbReference>
<protein>
    <recommendedName>
        <fullName evidence="3">asparagine synthase (glutamine-hydrolyzing)</fullName>
        <ecNumber evidence="3">6.3.5.4</ecNumber>
    </recommendedName>
</protein>
<dbReference type="AlphaFoldDB" id="A0A0G0PR22"/>
<dbReference type="GO" id="GO:0004066">
    <property type="term" value="F:asparagine synthase (glutamine-hydrolyzing) activity"/>
    <property type="evidence" value="ECO:0007669"/>
    <property type="project" value="UniProtKB-EC"/>
</dbReference>
<feature type="active site" description="For GATase activity" evidence="8">
    <location>
        <position position="2"/>
    </location>
</feature>
<dbReference type="InterPro" id="IPR017932">
    <property type="entry name" value="GATase_2_dom"/>
</dbReference>
<keyword evidence="8" id="KW-0028">Amino-acid biosynthesis</keyword>
<dbReference type="Gene3D" id="3.60.20.10">
    <property type="entry name" value="Glutamine Phosphoribosylpyrophosphate, subunit 1, domain 1"/>
    <property type="match status" value="1"/>
</dbReference>
<dbReference type="PANTHER" id="PTHR43284:SF1">
    <property type="entry name" value="ASPARAGINE SYNTHETASE"/>
    <property type="match status" value="1"/>
</dbReference>
<evidence type="ECO:0000256" key="4">
    <source>
        <dbReference type="ARBA" id="ARBA00022741"/>
    </source>
</evidence>
<dbReference type="SUPFAM" id="SSF56235">
    <property type="entry name" value="N-terminal nucleophile aminohydrolases (Ntn hydrolases)"/>
    <property type="match status" value="1"/>
</dbReference>
<evidence type="ECO:0000313" key="12">
    <source>
        <dbReference type="EMBL" id="KKQ91816.1"/>
    </source>
</evidence>
<dbReference type="Pfam" id="PF13537">
    <property type="entry name" value="GATase_7"/>
    <property type="match status" value="1"/>
</dbReference>
<dbReference type="InterPro" id="IPR051786">
    <property type="entry name" value="ASN_synthetase/amidase"/>
</dbReference>
<dbReference type="InterPro" id="IPR001962">
    <property type="entry name" value="Asn_synthase"/>
</dbReference>
<evidence type="ECO:0000256" key="3">
    <source>
        <dbReference type="ARBA" id="ARBA00012737"/>
    </source>
</evidence>
<dbReference type="PIRSF" id="PIRSF001589">
    <property type="entry name" value="Asn_synthetase_glu-h"/>
    <property type="match status" value="1"/>
</dbReference>
<dbReference type="Gene3D" id="3.40.50.620">
    <property type="entry name" value="HUPs"/>
    <property type="match status" value="1"/>
</dbReference>
<comment type="pathway">
    <text evidence="1">Amino-acid biosynthesis; L-asparagine biosynthesis; L-asparagine from L-aspartate (L-Gln route): step 1/1.</text>
</comment>
<dbReference type="Pfam" id="PF00733">
    <property type="entry name" value="Asn_synthase"/>
    <property type="match status" value="1"/>
</dbReference>
<reference evidence="12 13" key="1">
    <citation type="journal article" date="2015" name="Nature">
        <title>rRNA introns, odd ribosomes, and small enigmatic genomes across a large radiation of phyla.</title>
        <authorList>
            <person name="Brown C.T."/>
            <person name="Hug L.A."/>
            <person name="Thomas B.C."/>
            <person name="Sharon I."/>
            <person name="Castelle C.J."/>
            <person name="Singh A."/>
            <person name="Wilkins M.J."/>
            <person name="Williams K.H."/>
            <person name="Banfield J.F."/>
        </authorList>
    </citation>
    <scope>NUCLEOTIDE SEQUENCE [LARGE SCALE GENOMIC DNA]</scope>
</reference>
<dbReference type="PATRIC" id="fig|1618572.3.peg.884"/>
<comment type="similarity">
    <text evidence="2">Belongs to the asparagine synthetase family.</text>
</comment>
<proteinExistence type="inferred from homology"/>
<keyword evidence="5 9" id="KW-0067">ATP-binding</keyword>
<evidence type="ECO:0000256" key="9">
    <source>
        <dbReference type="PIRSR" id="PIRSR001589-2"/>
    </source>
</evidence>
<evidence type="ECO:0000313" key="13">
    <source>
        <dbReference type="Proteomes" id="UP000034774"/>
    </source>
</evidence>
<dbReference type="Proteomes" id="UP000034774">
    <property type="component" value="Unassembled WGS sequence"/>
</dbReference>
<dbReference type="InterPro" id="IPR033738">
    <property type="entry name" value="AsnB_N"/>
</dbReference>
<dbReference type="CDD" id="cd00712">
    <property type="entry name" value="AsnB"/>
    <property type="match status" value="1"/>
</dbReference>
<dbReference type="PROSITE" id="PS51278">
    <property type="entry name" value="GATASE_TYPE_2"/>
    <property type="match status" value="1"/>
</dbReference>
<evidence type="ECO:0000256" key="6">
    <source>
        <dbReference type="ARBA" id="ARBA00022962"/>
    </source>
</evidence>
<dbReference type="EC" id="6.3.5.4" evidence="3"/>
<dbReference type="PANTHER" id="PTHR43284">
    <property type="entry name" value="ASPARAGINE SYNTHETASE (GLUTAMINE-HYDROLYZING)"/>
    <property type="match status" value="1"/>
</dbReference>
<feature type="domain" description="Glutamine amidotransferase type-2" evidence="11">
    <location>
        <begin position="2"/>
        <end position="208"/>
    </location>
</feature>
<dbReference type="GO" id="GO:0005829">
    <property type="term" value="C:cytosol"/>
    <property type="evidence" value="ECO:0007669"/>
    <property type="project" value="TreeGrafter"/>
</dbReference>
<keyword evidence="8" id="KW-0061">Asparagine biosynthesis</keyword>
<evidence type="ECO:0000256" key="8">
    <source>
        <dbReference type="PIRSR" id="PIRSR001589-1"/>
    </source>
</evidence>
<dbReference type="SUPFAM" id="SSF52402">
    <property type="entry name" value="Adenine nucleotide alpha hydrolases-like"/>
    <property type="match status" value="1"/>
</dbReference>
<accession>A0A0G0PR22</accession>
<evidence type="ECO:0000256" key="2">
    <source>
        <dbReference type="ARBA" id="ARBA00005752"/>
    </source>
</evidence>
<dbReference type="CDD" id="cd01991">
    <property type="entry name" value="Asn_synthase_B_C"/>
    <property type="match status" value="1"/>
</dbReference>
<name>A0A0G0PR22_9BACT</name>